<sequence>MTPDERNKYYLEVVKKGEEPPEWPRPKEELVVGSQDLEGDYTQYWAYHIDLGKSSEDLPPAEIVASENTTPKAAILIDQPHPVVDGKNEEVLELILSKNGHAFAHTASSLESLEDNISSMLEIAKTRFNMEVEHFMTTDRVSEEVEKKLDSLEESSSEEPGVKEVPEQEPNAPEEKEESKTETALPETESKPIPHVQHHVTGSQIYSSTNRSSVSSGGGGKKWILIPILLLLALFGGALYFREALFSGLNRVTSSPPPTPTPAPTFTPTPTPMVERKEYKVRVLNGTTVSGAASSLGDKLTELGWQIIKVGNNPSQDIAKGSVRARPKMETAVQVLINDLGGGYESTGSALKESDTVDLEIIIGSQ</sequence>
<feature type="domain" description="LytR/CpsA/Psr regulator C-terminal" evidence="3">
    <location>
        <begin position="279"/>
        <end position="365"/>
    </location>
</feature>
<evidence type="ECO:0000313" key="4">
    <source>
        <dbReference type="EMBL" id="OGE65125.1"/>
    </source>
</evidence>
<evidence type="ECO:0000259" key="3">
    <source>
        <dbReference type="Pfam" id="PF13399"/>
    </source>
</evidence>
<evidence type="ECO:0000256" key="1">
    <source>
        <dbReference type="SAM" id="MobiDB-lite"/>
    </source>
</evidence>
<keyword evidence="2" id="KW-0812">Transmembrane</keyword>
<evidence type="ECO:0000256" key="2">
    <source>
        <dbReference type="SAM" id="Phobius"/>
    </source>
</evidence>
<comment type="caution">
    <text evidence="4">The sequence shown here is derived from an EMBL/GenBank/DDBJ whole genome shotgun (WGS) entry which is preliminary data.</text>
</comment>
<keyword evidence="2" id="KW-0472">Membrane</keyword>
<dbReference type="Proteomes" id="UP000178017">
    <property type="component" value="Unassembled WGS sequence"/>
</dbReference>
<feature type="transmembrane region" description="Helical" evidence="2">
    <location>
        <begin position="223"/>
        <end position="241"/>
    </location>
</feature>
<dbReference type="EMBL" id="MFDO01000024">
    <property type="protein sequence ID" value="OGE65125.1"/>
    <property type="molecule type" value="Genomic_DNA"/>
</dbReference>
<keyword evidence="2" id="KW-1133">Transmembrane helix</keyword>
<protein>
    <recommendedName>
        <fullName evidence="3">LytR/CpsA/Psr regulator C-terminal domain-containing protein</fullName>
    </recommendedName>
</protein>
<feature type="compositionally biased region" description="Basic and acidic residues" evidence="1">
    <location>
        <begin position="139"/>
        <end position="151"/>
    </location>
</feature>
<dbReference type="AlphaFoldDB" id="A0A1F5MID7"/>
<dbReference type="Gene3D" id="3.30.70.2390">
    <property type="match status" value="1"/>
</dbReference>
<evidence type="ECO:0000313" key="5">
    <source>
        <dbReference type="Proteomes" id="UP000178017"/>
    </source>
</evidence>
<organism evidence="4 5">
    <name type="scientific">Candidatus Daviesbacteria bacterium RIFCSPLOWO2_01_FULL_40_24</name>
    <dbReference type="NCBI Taxonomy" id="1797787"/>
    <lineage>
        <taxon>Bacteria</taxon>
        <taxon>Candidatus Daviesiibacteriota</taxon>
    </lineage>
</organism>
<dbReference type="InterPro" id="IPR027381">
    <property type="entry name" value="LytR/CpsA/Psr_C"/>
</dbReference>
<reference evidence="4 5" key="1">
    <citation type="journal article" date="2016" name="Nat. Commun.">
        <title>Thousands of microbial genomes shed light on interconnected biogeochemical processes in an aquifer system.</title>
        <authorList>
            <person name="Anantharaman K."/>
            <person name="Brown C.T."/>
            <person name="Hug L.A."/>
            <person name="Sharon I."/>
            <person name="Castelle C.J."/>
            <person name="Probst A.J."/>
            <person name="Thomas B.C."/>
            <person name="Singh A."/>
            <person name="Wilkins M.J."/>
            <person name="Karaoz U."/>
            <person name="Brodie E.L."/>
            <person name="Williams K.H."/>
            <person name="Hubbard S.S."/>
            <person name="Banfield J.F."/>
        </authorList>
    </citation>
    <scope>NUCLEOTIDE SEQUENCE [LARGE SCALE GENOMIC DNA]</scope>
</reference>
<dbReference type="Pfam" id="PF13399">
    <property type="entry name" value="LytR_C"/>
    <property type="match status" value="1"/>
</dbReference>
<name>A0A1F5MID7_9BACT</name>
<feature type="region of interest" description="Disordered" evidence="1">
    <location>
        <begin position="253"/>
        <end position="272"/>
    </location>
</feature>
<accession>A0A1F5MID7</accession>
<feature type="compositionally biased region" description="Pro residues" evidence="1">
    <location>
        <begin position="255"/>
        <end position="271"/>
    </location>
</feature>
<feature type="region of interest" description="Disordered" evidence="1">
    <location>
        <begin position="139"/>
        <end position="219"/>
    </location>
</feature>
<proteinExistence type="predicted"/>
<gene>
    <name evidence="4" type="ORF">A3B49_03085</name>
</gene>